<dbReference type="STRING" id="45072.Lqua_0389"/>
<organism evidence="2 4">
    <name type="scientific">Legionella quateirensis</name>
    <dbReference type="NCBI Taxonomy" id="45072"/>
    <lineage>
        <taxon>Bacteria</taxon>
        <taxon>Pseudomonadati</taxon>
        <taxon>Pseudomonadota</taxon>
        <taxon>Gammaproteobacteria</taxon>
        <taxon>Legionellales</taxon>
        <taxon>Legionellaceae</taxon>
        <taxon>Legionella</taxon>
    </lineage>
</organism>
<keyword evidence="3" id="KW-1185">Reference proteome</keyword>
<dbReference type="EMBL" id="UGOW01000003">
    <property type="protein sequence ID" value="STY82997.1"/>
    <property type="molecule type" value="Genomic_DNA"/>
</dbReference>
<proteinExistence type="predicted"/>
<gene>
    <name evidence="1" type="ORF">Lqua_0389</name>
    <name evidence="2" type="ORF">NCTC12376_03463</name>
</gene>
<dbReference type="CDD" id="cd07996">
    <property type="entry name" value="WGR_MMR_like"/>
    <property type="match status" value="1"/>
</dbReference>
<protein>
    <recommendedName>
        <fullName evidence="5">WGR domain-containing protein</fullName>
    </recommendedName>
</protein>
<dbReference type="InterPro" id="IPR049809">
    <property type="entry name" value="YehF/YfeS-like_WGR"/>
</dbReference>
<evidence type="ECO:0000313" key="4">
    <source>
        <dbReference type="Proteomes" id="UP000254230"/>
    </source>
</evidence>
<reference evidence="2 4" key="2">
    <citation type="submission" date="2018-06" db="EMBL/GenBank/DDBJ databases">
        <authorList>
            <consortium name="Pathogen Informatics"/>
            <person name="Doyle S."/>
        </authorList>
    </citation>
    <scope>NUCLEOTIDE SEQUENCE [LARGE SCALE GENOMIC DNA]</scope>
    <source>
        <strain evidence="2 4">NCTC12376</strain>
    </source>
</reference>
<dbReference type="Proteomes" id="UP000054639">
    <property type="component" value="Unassembled WGS sequence"/>
</dbReference>
<evidence type="ECO:0000313" key="2">
    <source>
        <dbReference type="EMBL" id="STY82997.1"/>
    </source>
</evidence>
<dbReference type="EMBL" id="LNYR01000003">
    <property type="protein sequence ID" value="KTD53950.1"/>
    <property type="molecule type" value="Genomic_DNA"/>
</dbReference>
<sequence length="157" mass="18430">MHTPWFVSTSLIHLLNYDLKEFYSSLRFERVTRYYELRLNKDLLGDWIITLINGRIKSKLGQSRTLAFVDFDEGLEQLIQLCTTRHRRGYHLKWIDCDHPLFVSLLSCVKPSSSKQKTGTDSVHLINRHRKRSITSSFTSNLPILQELSVQQMDLSF</sequence>
<name>A0A378P8R0_9GAMM</name>
<evidence type="ECO:0000313" key="1">
    <source>
        <dbReference type="EMBL" id="KTD53950.1"/>
    </source>
</evidence>
<dbReference type="RefSeq" id="WP_058472633.1">
    <property type="nucleotide sequence ID" value="NZ_CAAAIL010000009.1"/>
</dbReference>
<accession>A0A378P8R0</accession>
<evidence type="ECO:0008006" key="5">
    <source>
        <dbReference type="Google" id="ProtNLM"/>
    </source>
</evidence>
<reference evidence="1 3" key="1">
    <citation type="submission" date="2015-11" db="EMBL/GenBank/DDBJ databases">
        <title>Genomic analysis of 38 Legionella species identifies large and diverse effector repertoires.</title>
        <authorList>
            <person name="Burstein D."/>
            <person name="Amaro F."/>
            <person name="Zusman T."/>
            <person name="Lifshitz Z."/>
            <person name="Cohen O."/>
            <person name="Gilbert J.A."/>
            <person name="Pupko T."/>
            <person name="Shuman H.A."/>
            <person name="Segal G."/>
        </authorList>
    </citation>
    <scope>NUCLEOTIDE SEQUENCE [LARGE SCALE GENOMIC DNA]</scope>
    <source>
        <strain evidence="1 3">ATCC 49507</strain>
    </source>
</reference>
<dbReference type="AlphaFoldDB" id="A0A378P8R0"/>
<evidence type="ECO:0000313" key="3">
    <source>
        <dbReference type="Proteomes" id="UP000054639"/>
    </source>
</evidence>
<dbReference type="Proteomes" id="UP000254230">
    <property type="component" value="Unassembled WGS sequence"/>
</dbReference>
<dbReference type="OrthoDB" id="5649668at2"/>